<dbReference type="OrthoDB" id="5570127at2759"/>
<keyword evidence="2" id="KW-1185">Reference proteome</keyword>
<proteinExistence type="predicted"/>
<evidence type="ECO:0000313" key="1">
    <source>
        <dbReference type="EMBL" id="OMO84613.1"/>
    </source>
</evidence>
<sequence length="325" mass="35355">MLVPDCKRSLIYIFKALLSAKGTDASVLLCIPDVIKSRIGDVFSKPGTSVTSNAFLTPKEIVSFLQKLSQVDKQSFQPSALDEWDRKYLQLLYGICADSNKFPIILCQEVFQKVERQFMLGLRATDLEIQMKFFSLYHEFLGKTLFRSGWRGLNPVDFNYKVTINVENVIGWISGIAPQSYSEEEENVMDLPQSVQTTVGLATEEFVHDGSNMASMVLITIDEVKKYHDEEIEKAKKKAIQAARANGGGPNRVNGGGANGVNDGGANGANGGGEANAVNGDGANGVHGGGAIVGVGYQYLYLDDALGLEVRMLKCSLRLDAEVNA</sequence>
<dbReference type="EMBL" id="AWUE01017834">
    <property type="protein sequence ID" value="OMO84613.1"/>
    <property type="molecule type" value="Genomic_DNA"/>
</dbReference>
<organism evidence="1 2">
    <name type="scientific">Corchorus olitorius</name>
    <dbReference type="NCBI Taxonomy" id="93759"/>
    <lineage>
        <taxon>Eukaryota</taxon>
        <taxon>Viridiplantae</taxon>
        <taxon>Streptophyta</taxon>
        <taxon>Embryophyta</taxon>
        <taxon>Tracheophyta</taxon>
        <taxon>Spermatophyta</taxon>
        <taxon>Magnoliopsida</taxon>
        <taxon>eudicotyledons</taxon>
        <taxon>Gunneridae</taxon>
        <taxon>Pentapetalae</taxon>
        <taxon>rosids</taxon>
        <taxon>malvids</taxon>
        <taxon>Malvales</taxon>
        <taxon>Malvaceae</taxon>
        <taxon>Grewioideae</taxon>
        <taxon>Apeibeae</taxon>
        <taxon>Corchorus</taxon>
    </lineage>
</organism>
<dbReference type="InterPro" id="IPR046805">
    <property type="entry name" value="Tra1_ring"/>
</dbReference>
<protein>
    <submittedName>
        <fullName evidence="1">Uncharacterized protein</fullName>
    </submittedName>
</protein>
<name>A0A1R3IPV8_9ROSI</name>
<comment type="caution">
    <text evidence="1">The sequence shown here is derived from an EMBL/GenBank/DDBJ whole genome shotgun (WGS) entry which is preliminary data.</text>
</comment>
<dbReference type="AlphaFoldDB" id="A0A1R3IPV8"/>
<reference evidence="2" key="1">
    <citation type="submission" date="2013-09" db="EMBL/GenBank/DDBJ databases">
        <title>Corchorus olitorius genome sequencing.</title>
        <authorList>
            <person name="Alam M."/>
            <person name="Haque M.S."/>
            <person name="Islam M.S."/>
            <person name="Emdad E.M."/>
            <person name="Islam M.M."/>
            <person name="Ahmed B."/>
            <person name="Halim A."/>
            <person name="Hossen Q.M.M."/>
            <person name="Hossain M.Z."/>
            <person name="Ahmed R."/>
            <person name="Khan M.M."/>
            <person name="Islam R."/>
            <person name="Rashid M.M."/>
            <person name="Khan S.A."/>
            <person name="Rahman M.S."/>
            <person name="Alam M."/>
            <person name="Yahiya A.S."/>
            <person name="Khan M.S."/>
            <person name="Azam M.S."/>
            <person name="Haque T."/>
            <person name="Lashkar M.Z.H."/>
            <person name="Akhand A.I."/>
            <person name="Morshed G."/>
            <person name="Roy S."/>
            <person name="Uddin K.S."/>
            <person name="Rabeya T."/>
            <person name="Hossain A.S."/>
            <person name="Chowdhury A."/>
            <person name="Snigdha A.R."/>
            <person name="Mortoza M.S."/>
            <person name="Matin S.A."/>
            <person name="Hoque S.M.E."/>
            <person name="Islam M.K."/>
            <person name="Roy D.K."/>
            <person name="Haider R."/>
            <person name="Moosa M.M."/>
            <person name="Elias S.M."/>
            <person name="Hasan A.M."/>
            <person name="Jahan S."/>
            <person name="Shafiuddin M."/>
            <person name="Mahmood N."/>
            <person name="Shommy N.S."/>
        </authorList>
    </citation>
    <scope>NUCLEOTIDE SEQUENCE [LARGE SCALE GENOMIC DNA]</scope>
    <source>
        <strain evidence="2">cv. O-4</strain>
    </source>
</reference>
<dbReference type="STRING" id="93759.A0A1R3IPV8"/>
<evidence type="ECO:0000313" key="2">
    <source>
        <dbReference type="Proteomes" id="UP000187203"/>
    </source>
</evidence>
<accession>A0A1R3IPV8</accession>
<dbReference type="Proteomes" id="UP000187203">
    <property type="component" value="Unassembled WGS sequence"/>
</dbReference>
<gene>
    <name evidence="1" type="ORF">COLO4_21944</name>
</gene>
<dbReference type="Pfam" id="PF20206">
    <property type="entry name" value="Tra1_ring"/>
    <property type="match status" value="1"/>
</dbReference>